<keyword evidence="2" id="KW-1185">Reference proteome</keyword>
<proteinExistence type="predicted"/>
<gene>
    <name evidence="1" type="ORF">FKW44_003665</name>
</gene>
<reference evidence="2" key="1">
    <citation type="submission" date="2021-01" db="EMBL/GenBank/DDBJ databases">
        <title>Caligus Genome Assembly.</title>
        <authorList>
            <person name="Gallardo-Escarate C."/>
        </authorList>
    </citation>
    <scope>NUCLEOTIDE SEQUENCE [LARGE SCALE GENOMIC DNA]</scope>
</reference>
<dbReference type="PANTHER" id="PTHR47018">
    <property type="entry name" value="CXC DOMAIN-CONTAINING PROTEIN-RELATED"/>
    <property type="match status" value="1"/>
</dbReference>
<evidence type="ECO:0000313" key="1">
    <source>
        <dbReference type="EMBL" id="QQP58374.1"/>
    </source>
</evidence>
<evidence type="ECO:0000313" key="2">
    <source>
        <dbReference type="Proteomes" id="UP000595437"/>
    </source>
</evidence>
<accession>A0A7T8KLZ0</accession>
<name>A0A7T8KLZ0_CALRO</name>
<organism evidence="1 2">
    <name type="scientific">Caligus rogercresseyi</name>
    <name type="common">Sea louse</name>
    <dbReference type="NCBI Taxonomy" id="217165"/>
    <lineage>
        <taxon>Eukaryota</taxon>
        <taxon>Metazoa</taxon>
        <taxon>Ecdysozoa</taxon>
        <taxon>Arthropoda</taxon>
        <taxon>Crustacea</taxon>
        <taxon>Multicrustacea</taxon>
        <taxon>Hexanauplia</taxon>
        <taxon>Copepoda</taxon>
        <taxon>Siphonostomatoida</taxon>
        <taxon>Caligidae</taxon>
        <taxon>Caligus</taxon>
    </lineage>
</organism>
<dbReference type="AlphaFoldDB" id="A0A7T8KLZ0"/>
<protein>
    <submittedName>
        <fullName evidence="1">Uncharacterized protein LOC103506659</fullName>
    </submittedName>
</protein>
<dbReference type="EMBL" id="CP045891">
    <property type="protein sequence ID" value="QQP58374.1"/>
    <property type="molecule type" value="Genomic_DNA"/>
</dbReference>
<dbReference type="OrthoDB" id="5949854at2759"/>
<sequence>MGNPFEEESQDLLILDSKDIAGPAAVETVMNAKKIGQEQFEAFTRECLLDRTKAVDDPIPRNKLKVFSTSTPRSKSKGQQQLISVKNDHDLFARMYIGCQTRDGNLKEFFRHENQVCPPALSDGGNLFTGTKSDLLTCLKEISDAKTETPVTTCVVLDGAAIVQMLKPAASKTFEEYAHQMFFPYISTKLQTVSRLDLIWDTYLADSLKGSTRAKWGQGVRRRVVAAAAIPGNWQNFLRVDSNKTELFKFLSTALLEWFDQEDKQLIITDGEAVLSKPLLPDLTSLDPCNHEEADSRMLLHASHAAKHGHHSIVIRTVDTDVVVLAVSVVQELQPEDKLWLAFGTGRSFRYLAAHEMAAGLGPEKARALPMFHALTGCDTVSSFARHGKKTAWAVWTVLPELTEALIQLSSAPSDIPNDAMCIIERL</sequence>
<dbReference type="Proteomes" id="UP000595437">
    <property type="component" value="Chromosome 2"/>
</dbReference>